<evidence type="ECO:0000256" key="3">
    <source>
        <dbReference type="SAM" id="SignalP"/>
    </source>
</evidence>
<keyword evidence="6" id="KW-1185">Reference proteome</keyword>
<dbReference type="InterPro" id="IPR008397">
    <property type="entry name" value="Alginate_lyase_dom"/>
</dbReference>
<comment type="caution">
    <text evidence="5">The sequence shown here is derived from an EMBL/GenBank/DDBJ whole genome shotgun (WGS) entry which is preliminary data.</text>
</comment>
<dbReference type="EMBL" id="JAUEPT010000012">
    <property type="protein sequence ID" value="KAK0447186.1"/>
    <property type="molecule type" value="Genomic_DNA"/>
</dbReference>
<evidence type="ECO:0000256" key="1">
    <source>
        <dbReference type="ARBA" id="ARBA00022729"/>
    </source>
</evidence>
<dbReference type="Pfam" id="PF05426">
    <property type="entry name" value="Alginate_lyase"/>
    <property type="match status" value="1"/>
</dbReference>
<protein>
    <submittedName>
        <fullName evidence="5">Chondroitin AC/alginate lyase</fullName>
    </submittedName>
</protein>
<organism evidence="5 6">
    <name type="scientific">Armillaria borealis</name>
    <dbReference type="NCBI Taxonomy" id="47425"/>
    <lineage>
        <taxon>Eukaryota</taxon>
        <taxon>Fungi</taxon>
        <taxon>Dikarya</taxon>
        <taxon>Basidiomycota</taxon>
        <taxon>Agaricomycotina</taxon>
        <taxon>Agaricomycetes</taxon>
        <taxon>Agaricomycetidae</taxon>
        <taxon>Agaricales</taxon>
        <taxon>Marasmiineae</taxon>
        <taxon>Physalacriaceae</taxon>
        <taxon>Armillaria</taxon>
    </lineage>
</organism>
<name>A0AA39JQR2_9AGAR</name>
<feature type="chain" id="PRO_5041283324" evidence="3">
    <location>
        <begin position="18"/>
        <end position="460"/>
    </location>
</feature>
<dbReference type="Proteomes" id="UP001175226">
    <property type="component" value="Unassembled WGS sequence"/>
</dbReference>
<feature type="signal peptide" evidence="3">
    <location>
        <begin position="1"/>
        <end position="17"/>
    </location>
</feature>
<evidence type="ECO:0000256" key="2">
    <source>
        <dbReference type="ARBA" id="ARBA00023239"/>
    </source>
</evidence>
<dbReference type="Gene3D" id="1.50.10.100">
    <property type="entry name" value="Chondroitin AC/alginate lyase"/>
    <property type="match status" value="1"/>
</dbReference>
<dbReference type="AlphaFoldDB" id="A0AA39JQR2"/>
<evidence type="ECO:0000259" key="4">
    <source>
        <dbReference type="Pfam" id="PF05426"/>
    </source>
</evidence>
<dbReference type="GO" id="GO:0042597">
    <property type="term" value="C:periplasmic space"/>
    <property type="evidence" value="ECO:0007669"/>
    <property type="project" value="InterPro"/>
</dbReference>
<accession>A0AA39JQR2</accession>
<dbReference type="GO" id="GO:0016829">
    <property type="term" value="F:lyase activity"/>
    <property type="evidence" value="ECO:0007669"/>
    <property type="project" value="UniProtKB-KW"/>
</dbReference>
<dbReference type="SUPFAM" id="SSF48230">
    <property type="entry name" value="Chondroitin AC/alginate lyase"/>
    <property type="match status" value="1"/>
</dbReference>
<feature type="domain" description="Alginate lyase" evidence="4">
    <location>
        <begin position="61"/>
        <end position="368"/>
    </location>
</feature>
<reference evidence="5" key="1">
    <citation type="submission" date="2023-06" db="EMBL/GenBank/DDBJ databases">
        <authorList>
            <consortium name="Lawrence Berkeley National Laboratory"/>
            <person name="Ahrendt S."/>
            <person name="Sahu N."/>
            <person name="Indic B."/>
            <person name="Wong-Bajracharya J."/>
            <person name="Merenyi Z."/>
            <person name="Ke H.-M."/>
            <person name="Monk M."/>
            <person name="Kocsube S."/>
            <person name="Drula E."/>
            <person name="Lipzen A."/>
            <person name="Balint B."/>
            <person name="Henrissat B."/>
            <person name="Andreopoulos B."/>
            <person name="Martin F.M."/>
            <person name="Harder C.B."/>
            <person name="Rigling D."/>
            <person name="Ford K.L."/>
            <person name="Foster G.D."/>
            <person name="Pangilinan J."/>
            <person name="Papanicolaou A."/>
            <person name="Barry K."/>
            <person name="LaButti K."/>
            <person name="Viragh M."/>
            <person name="Koriabine M."/>
            <person name="Yan M."/>
            <person name="Riley R."/>
            <person name="Champramary S."/>
            <person name="Plett K.L."/>
            <person name="Tsai I.J."/>
            <person name="Slot J."/>
            <person name="Sipos G."/>
            <person name="Plett J."/>
            <person name="Nagy L.G."/>
            <person name="Grigoriev I.V."/>
        </authorList>
    </citation>
    <scope>NUCLEOTIDE SEQUENCE</scope>
    <source>
        <strain evidence="5">FPL87.14</strain>
    </source>
</reference>
<evidence type="ECO:0000313" key="5">
    <source>
        <dbReference type="EMBL" id="KAK0447186.1"/>
    </source>
</evidence>
<sequence>MLAFLVAFLVAGLLVKAFTSYANDFVDPDYIISGNFPPTTGGAQETITQWALEFASKGPWTVMNKTVVPPSGDMHDYMTPGPTVRVLEIPPNSCLNKVGANLQYLLQALNDFLVWKECLYETRDGMFNPDGRLINDVGAFSDLADAVLYNSISHTFQDQPTSIYSQNVVNFLKVWFLNNDTRMNPNLNYAQMKRGPDGQLGEHTGILDLKCFTKIASGILILRQGVSVDYTSEIDSQMLEWSGEYITWLESAAIALEEARSANNHGSFYYNQLAALKIIVNDLPGARNVTDTYFKTLYPSQIEASGEQPLEAARTRPYHYRAYNLAAMITNARLAEYAVPSSPVWNSTSSTGGTIKTALDFAMGISANSSGEDSYSAELYPNIAAVASIYGDEEGRYASFLNATDSGYAEQPYFLWNQPLAGGTVTTADSGTPNKGFRTPLTRIGWLELAIGVVVGLVRI</sequence>
<gene>
    <name evidence="5" type="ORF">EV421DRAFT_1928989</name>
</gene>
<evidence type="ECO:0000313" key="6">
    <source>
        <dbReference type="Proteomes" id="UP001175226"/>
    </source>
</evidence>
<keyword evidence="2 5" id="KW-0456">Lyase</keyword>
<dbReference type="InterPro" id="IPR008929">
    <property type="entry name" value="Chondroitin_lyas"/>
</dbReference>
<proteinExistence type="predicted"/>
<keyword evidence="1 3" id="KW-0732">Signal</keyword>